<organism evidence="2 3">
    <name type="scientific">Dreissena polymorpha</name>
    <name type="common">Zebra mussel</name>
    <name type="synonym">Mytilus polymorpha</name>
    <dbReference type="NCBI Taxonomy" id="45954"/>
    <lineage>
        <taxon>Eukaryota</taxon>
        <taxon>Metazoa</taxon>
        <taxon>Spiralia</taxon>
        <taxon>Lophotrochozoa</taxon>
        <taxon>Mollusca</taxon>
        <taxon>Bivalvia</taxon>
        <taxon>Autobranchia</taxon>
        <taxon>Heteroconchia</taxon>
        <taxon>Euheterodonta</taxon>
        <taxon>Imparidentia</taxon>
        <taxon>Neoheterodontei</taxon>
        <taxon>Myida</taxon>
        <taxon>Dreissenoidea</taxon>
        <taxon>Dreissenidae</taxon>
        <taxon>Dreissena</taxon>
    </lineage>
</organism>
<reference evidence="2" key="1">
    <citation type="journal article" date="2019" name="bioRxiv">
        <title>The Genome of the Zebra Mussel, Dreissena polymorpha: A Resource for Invasive Species Research.</title>
        <authorList>
            <person name="McCartney M.A."/>
            <person name="Auch B."/>
            <person name="Kono T."/>
            <person name="Mallez S."/>
            <person name="Zhang Y."/>
            <person name="Obille A."/>
            <person name="Becker A."/>
            <person name="Abrahante J.E."/>
            <person name="Garbe J."/>
            <person name="Badalamenti J.P."/>
            <person name="Herman A."/>
            <person name="Mangelson H."/>
            <person name="Liachko I."/>
            <person name="Sullivan S."/>
            <person name="Sone E.D."/>
            <person name="Koren S."/>
            <person name="Silverstein K.A.T."/>
            <person name="Beckman K.B."/>
            <person name="Gohl D.M."/>
        </authorList>
    </citation>
    <scope>NUCLEOTIDE SEQUENCE</scope>
    <source>
        <strain evidence="2">Duluth1</strain>
        <tissue evidence="2">Whole animal</tissue>
    </source>
</reference>
<evidence type="ECO:0000313" key="2">
    <source>
        <dbReference type="EMBL" id="KAH3733472.1"/>
    </source>
</evidence>
<dbReference type="Proteomes" id="UP000828390">
    <property type="component" value="Unassembled WGS sequence"/>
</dbReference>
<sequence>MEQIKLQHQKKIQLEENAKKKEKMPKSTQLNTQTTCKSPKATTSGLQINQVNQHGKDDESETDDEDQSDLCCVCGRSSPPQLKDIHSGHH</sequence>
<accession>A0A9D4CU81</accession>
<evidence type="ECO:0000256" key="1">
    <source>
        <dbReference type="SAM" id="MobiDB-lite"/>
    </source>
</evidence>
<comment type="caution">
    <text evidence="2">The sequence shown here is derived from an EMBL/GenBank/DDBJ whole genome shotgun (WGS) entry which is preliminary data.</text>
</comment>
<feature type="compositionally biased region" description="Polar residues" evidence="1">
    <location>
        <begin position="26"/>
        <end position="53"/>
    </location>
</feature>
<dbReference type="AlphaFoldDB" id="A0A9D4CU81"/>
<reference evidence="2" key="2">
    <citation type="submission" date="2020-11" db="EMBL/GenBank/DDBJ databases">
        <authorList>
            <person name="McCartney M.A."/>
            <person name="Auch B."/>
            <person name="Kono T."/>
            <person name="Mallez S."/>
            <person name="Becker A."/>
            <person name="Gohl D.M."/>
            <person name="Silverstein K.A.T."/>
            <person name="Koren S."/>
            <person name="Bechman K.B."/>
            <person name="Herman A."/>
            <person name="Abrahante J.E."/>
            <person name="Garbe J."/>
        </authorList>
    </citation>
    <scope>NUCLEOTIDE SEQUENCE</scope>
    <source>
        <strain evidence="2">Duluth1</strain>
        <tissue evidence="2">Whole animal</tissue>
    </source>
</reference>
<keyword evidence="3" id="KW-1185">Reference proteome</keyword>
<name>A0A9D4CU81_DREPO</name>
<protein>
    <submittedName>
        <fullName evidence="2">Uncharacterized protein</fullName>
    </submittedName>
</protein>
<feature type="compositionally biased region" description="Acidic residues" evidence="1">
    <location>
        <begin position="58"/>
        <end position="68"/>
    </location>
</feature>
<dbReference type="EMBL" id="JAIWYP010000011">
    <property type="protein sequence ID" value="KAH3733472.1"/>
    <property type="molecule type" value="Genomic_DNA"/>
</dbReference>
<evidence type="ECO:0000313" key="3">
    <source>
        <dbReference type="Proteomes" id="UP000828390"/>
    </source>
</evidence>
<feature type="region of interest" description="Disordered" evidence="1">
    <location>
        <begin position="1"/>
        <end position="90"/>
    </location>
</feature>
<proteinExistence type="predicted"/>
<gene>
    <name evidence="2" type="ORF">DPMN_039900</name>
</gene>